<sequence length="77" mass="8951">MRYLSTSRLLLSYYVINNPTSTILLRLYRKYFSIFSRQWDFPSVLCPDSNVCINPSQLCDGIRDCPDGSDENCDKCE</sequence>
<dbReference type="SUPFAM" id="SSF57424">
    <property type="entry name" value="LDL receptor-like module"/>
    <property type="match status" value="1"/>
</dbReference>
<proteinExistence type="predicted"/>
<reference evidence="3" key="2">
    <citation type="submission" date="2025-09" db="UniProtKB">
        <authorList>
            <consortium name="Ensembl"/>
        </authorList>
    </citation>
    <scope>IDENTIFICATION</scope>
</reference>
<accession>A0A3B5L8U3</accession>
<dbReference type="GeneTree" id="ENSGT01120000275721"/>
<dbReference type="InterPro" id="IPR023415">
    <property type="entry name" value="LDLR_class-A_CS"/>
</dbReference>
<reference evidence="3" key="1">
    <citation type="submission" date="2025-08" db="UniProtKB">
        <authorList>
            <consortium name="Ensembl"/>
        </authorList>
    </citation>
    <scope>IDENTIFICATION</scope>
</reference>
<name>A0A3B5L8U3_9TELE</name>
<evidence type="ECO:0000256" key="1">
    <source>
        <dbReference type="ARBA" id="ARBA00023157"/>
    </source>
</evidence>
<dbReference type="Proteomes" id="UP000261380">
    <property type="component" value="Unplaced"/>
</dbReference>
<evidence type="ECO:0000256" key="2">
    <source>
        <dbReference type="PROSITE-ProRule" id="PRU00124"/>
    </source>
</evidence>
<keyword evidence="4" id="KW-1185">Reference proteome</keyword>
<evidence type="ECO:0000313" key="4">
    <source>
        <dbReference type="Proteomes" id="UP000261380"/>
    </source>
</evidence>
<dbReference type="AlphaFoldDB" id="A0A3B5L8U3"/>
<dbReference type="STRING" id="32473.ENSXCOP00000006870"/>
<dbReference type="Ensembl" id="ENSXCOT00000006958.1">
    <property type="protein sequence ID" value="ENSXCOP00000006870.1"/>
    <property type="gene ID" value="ENSXCOG00000005311.1"/>
</dbReference>
<keyword evidence="1" id="KW-1015">Disulfide bond</keyword>
<comment type="caution">
    <text evidence="2">Lacks conserved residue(s) required for the propagation of feature annotation.</text>
</comment>
<dbReference type="PROSITE" id="PS50068">
    <property type="entry name" value="LDLRA_2"/>
    <property type="match status" value="1"/>
</dbReference>
<organism evidence="3 4">
    <name type="scientific">Xiphophorus couchianus</name>
    <name type="common">Monterrey platyfish</name>
    <dbReference type="NCBI Taxonomy" id="32473"/>
    <lineage>
        <taxon>Eukaryota</taxon>
        <taxon>Metazoa</taxon>
        <taxon>Chordata</taxon>
        <taxon>Craniata</taxon>
        <taxon>Vertebrata</taxon>
        <taxon>Euteleostomi</taxon>
        <taxon>Actinopterygii</taxon>
        <taxon>Neopterygii</taxon>
        <taxon>Teleostei</taxon>
        <taxon>Neoteleostei</taxon>
        <taxon>Acanthomorphata</taxon>
        <taxon>Ovalentaria</taxon>
        <taxon>Atherinomorphae</taxon>
        <taxon>Cyprinodontiformes</taxon>
        <taxon>Poeciliidae</taxon>
        <taxon>Poeciliinae</taxon>
        <taxon>Xiphophorus</taxon>
    </lineage>
</organism>
<dbReference type="Pfam" id="PF00057">
    <property type="entry name" value="Ldl_recept_a"/>
    <property type="match status" value="1"/>
</dbReference>
<dbReference type="PROSITE" id="PS01209">
    <property type="entry name" value="LDLRA_1"/>
    <property type="match status" value="1"/>
</dbReference>
<dbReference type="Gene3D" id="4.10.400.10">
    <property type="entry name" value="Low-density Lipoprotein Receptor"/>
    <property type="match status" value="1"/>
</dbReference>
<dbReference type="SMART" id="SM00192">
    <property type="entry name" value="LDLa"/>
    <property type="match status" value="1"/>
</dbReference>
<protein>
    <submittedName>
        <fullName evidence="3">Uncharacterized protein</fullName>
    </submittedName>
</protein>
<evidence type="ECO:0000313" key="3">
    <source>
        <dbReference type="Ensembl" id="ENSXCOP00000006870.1"/>
    </source>
</evidence>
<dbReference type="CDD" id="cd00112">
    <property type="entry name" value="LDLa"/>
    <property type="match status" value="1"/>
</dbReference>
<dbReference type="InterPro" id="IPR002172">
    <property type="entry name" value="LDrepeatLR_classA_rpt"/>
</dbReference>
<dbReference type="InterPro" id="IPR036055">
    <property type="entry name" value="LDL_receptor-like_sf"/>
</dbReference>